<gene>
    <name evidence="1" type="ORF">NPIL_319081</name>
    <name evidence="2" type="ORF">NPIL_580081</name>
</gene>
<evidence type="ECO:0000313" key="2">
    <source>
        <dbReference type="EMBL" id="GFU40247.1"/>
    </source>
</evidence>
<evidence type="ECO:0000313" key="1">
    <source>
        <dbReference type="EMBL" id="GFS59200.1"/>
    </source>
</evidence>
<name>A0A8X6QR11_NEPPI</name>
<proteinExistence type="predicted"/>
<dbReference type="EMBL" id="BMAW01035593">
    <property type="protein sequence ID" value="GFU40247.1"/>
    <property type="molecule type" value="Genomic_DNA"/>
</dbReference>
<sequence>MLQICSRLASAALTVSIVFSKLKLFSRSSHSFGGEELDDLWLEDIDELFDDKALRKDEIMEVIIQSPDPKEHRHKDEEDPLNANLINEGLELACKLGNHFVLYDPTEE</sequence>
<reference evidence="2" key="1">
    <citation type="submission" date="2020-08" db="EMBL/GenBank/DDBJ databases">
        <title>Multicomponent nature underlies the extraordinary mechanical properties of spider dragline silk.</title>
        <authorList>
            <person name="Kono N."/>
            <person name="Nakamura H."/>
            <person name="Mori M."/>
            <person name="Yoshida Y."/>
            <person name="Ohtoshi R."/>
            <person name="Malay A.D."/>
            <person name="Moran D.A.P."/>
            <person name="Tomita M."/>
            <person name="Numata K."/>
            <person name="Arakawa K."/>
        </authorList>
    </citation>
    <scope>NUCLEOTIDE SEQUENCE</scope>
</reference>
<dbReference type="Proteomes" id="UP000887013">
    <property type="component" value="Unassembled WGS sequence"/>
</dbReference>
<protein>
    <submittedName>
        <fullName evidence="2">Uncharacterized protein</fullName>
    </submittedName>
</protein>
<comment type="caution">
    <text evidence="2">The sequence shown here is derived from an EMBL/GenBank/DDBJ whole genome shotgun (WGS) entry which is preliminary data.</text>
</comment>
<dbReference type="AlphaFoldDB" id="A0A8X6QR11"/>
<dbReference type="OrthoDB" id="7995304at2759"/>
<organism evidence="2 3">
    <name type="scientific">Nephila pilipes</name>
    <name type="common">Giant wood spider</name>
    <name type="synonym">Nephila maculata</name>
    <dbReference type="NCBI Taxonomy" id="299642"/>
    <lineage>
        <taxon>Eukaryota</taxon>
        <taxon>Metazoa</taxon>
        <taxon>Ecdysozoa</taxon>
        <taxon>Arthropoda</taxon>
        <taxon>Chelicerata</taxon>
        <taxon>Arachnida</taxon>
        <taxon>Araneae</taxon>
        <taxon>Araneomorphae</taxon>
        <taxon>Entelegynae</taxon>
        <taxon>Araneoidea</taxon>
        <taxon>Nephilidae</taxon>
        <taxon>Nephila</taxon>
    </lineage>
</organism>
<keyword evidence="3" id="KW-1185">Reference proteome</keyword>
<evidence type="ECO:0000313" key="3">
    <source>
        <dbReference type="Proteomes" id="UP000887013"/>
    </source>
</evidence>
<dbReference type="EMBL" id="BMAW01093196">
    <property type="protein sequence ID" value="GFS59200.1"/>
    <property type="molecule type" value="Genomic_DNA"/>
</dbReference>
<accession>A0A8X6QR11</accession>